<evidence type="ECO:0000313" key="3">
    <source>
        <dbReference type="Proteomes" id="UP000187209"/>
    </source>
</evidence>
<protein>
    <submittedName>
        <fullName evidence="2">Uncharacterized protein</fullName>
    </submittedName>
</protein>
<dbReference type="PANTHER" id="PTHR24114">
    <property type="entry name" value="LEUCINE RICH REPEAT FAMILY PROTEIN"/>
    <property type="match status" value="1"/>
</dbReference>
<proteinExistence type="predicted"/>
<accession>A0A1R2CQF0</accession>
<evidence type="ECO:0000256" key="1">
    <source>
        <dbReference type="SAM" id="MobiDB-lite"/>
    </source>
</evidence>
<dbReference type="InterPro" id="IPR052394">
    <property type="entry name" value="LRR-containing"/>
</dbReference>
<dbReference type="InterPro" id="IPR032675">
    <property type="entry name" value="LRR_dom_sf"/>
</dbReference>
<sequence>MRKCWSAKRCVNRSRPTSKYTRPKINQESASSQRFRTLMNIDLSNTLPRPATAGSAWASSRTIALQTTNEEIPGIKFDDVKKVYLAKCKDLDILYNKDQEQRFFNFCSKSFANRTMGLNENGLGLESIKVIAGILKQNFYFCRLNLSKNNIGEQGLNILANVLIKSKSIISIDISSNDIGVEGTSKFFDLLKESECVVSINISSLEGLHRNRLGIQGAEAVSNYLTYNKVLTHLNISDTSIGKEGLEHIIQGIANNKVLIFLDLSNNGFSYHSIEDFCKCLISTNLSELDLSGNKIGGKGCEPFAKLLSNKLEKPCPLIKLGLSSCEISSQGAKKIFESLENNASIISLLFDNNDIGLGTGGAIGKCFHLNGTLKFVSLSNCNLRDDNLVRLCEGLSKNIGLKKLKLCKNLISDSGALNIADMLCRNSNLVSLDLSYNFIKNQGGVAIANSLSKNSTIEKLFFTENSMKDETGMLLSEITRFKGNLLKIELSMNPINLKYVKEIKDNLIKNNLNYKTLLSPRLRMENEKLTRSEYNIEQIKVKIQEKVKEKVDVKDKISKQTVRLQTTIVEEKEKYQLVKEEFLKVKAKSQDLSKEIEKILHEMTKIRYQGDKDQKELQELTAFTVLDIKKYEKQKAQMKEEFGLKRAQLQNEIIEINYYKKDAEIARDSALSSFDLARNKVQSMKEEIDLIKNPKKVNEEVKKSRGRKKRRSRSPAKTSRKIIKPKK</sequence>
<name>A0A1R2CQF0_9CILI</name>
<dbReference type="Proteomes" id="UP000187209">
    <property type="component" value="Unassembled WGS sequence"/>
</dbReference>
<dbReference type="AlphaFoldDB" id="A0A1R2CQF0"/>
<dbReference type="SUPFAM" id="SSF52047">
    <property type="entry name" value="RNI-like"/>
    <property type="match status" value="1"/>
</dbReference>
<feature type="compositionally biased region" description="Basic residues" evidence="1">
    <location>
        <begin position="705"/>
        <end position="728"/>
    </location>
</feature>
<dbReference type="OrthoDB" id="292937at2759"/>
<dbReference type="PANTHER" id="PTHR24114:SF2">
    <property type="entry name" value="F-BOX DOMAIN-CONTAINING PROTEIN-RELATED"/>
    <property type="match status" value="1"/>
</dbReference>
<organism evidence="2 3">
    <name type="scientific">Stentor coeruleus</name>
    <dbReference type="NCBI Taxonomy" id="5963"/>
    <lineage>
        <taxon>Eukaryota</taxon>
        <taxon>Sar</taxon>
        <taxon>Alveolata</taxon>
        <taxon>Ciliophora</taxon>
        <taxon>Postciliodesmatophora</taxon>
        <taxon>Heterotrichea</taxon>
        <taxon>Heterotrichida</taxon>
        <taxon>Stentoridae</taxon>
        <taxon>Stentor</taxon>
    </lineage>
</organism>
<evidence type="ECO:0000313" key="2">
    <source>
        <dbReference type="EMBL" id="OMJ91236.1"/>
    </source>
</evidence>
<comment type="caution">
    <text evidence="2">The sequence shown here is derived from an EMBL/GenBank/DDBJ whole genome shotgun (WGS) entry which is preliminary data.</text>
</comment>
<feature type="region of interest" description="Disordered" evidence="1">
    <location>
        <begin position="696"/>
        <end position="728"/>
    </location>
</feature>
<dbReference type="EMBL" id="MPUH01000086">
    <property type="protein sequence ID" value="OMJ91236.1"/>
    <property type="molecule type" value="Genomic_DNA"/>
</dbReference>
<keyword evidence="3" id="KW-1185">Reference proteome</keyword>
<dbReference type="Pfam" id="PF00560">
    <property type="entry name" value="LRR_1"/>
    <property type="match status" value="1"/>
</dbReference>
<gene>
    <name evidence="2" type="ORF">SteCoe_6309</name>
</gene>
<reference evidence="2 3" key="1">
    <citation type="submission" date="2016-11" db="EMBL/GenBank/DDBJ databases">
        <title>The macronuclear genome of Stentor coeruleus: a giant cell with tiny introns.</title>
        <authorList>
            <person name="Slabodnick M."/>
            <person name="Ruby J.G."/>
            <person name="Reiff S.B."/>
            <person name="Swart E.C."/>
            <person name="Gosai S."/>
            <person name="Prabakaran S."/>
            <person name="Witkowska E."/>
            <person name="Larue G.E."/>
            <person name="Fisher S."/>
            <person name="Freeman R.M."/>
            <person name="Gunawardena J."/>
            <person name="Chu W."/>
            <person name="Stover N.A."/>
            <person name="Gregory B.D."/>
            <person name="Nowacki M."/>
            <person name="Derisi J."/>
            <person name="Roy S.W."/>
            <person name="Marshall W.F."/>
            <person name="Sood P."/>
        </authorList>
    </citation>
    <scope>NUCLEOTIDE SEQUENCE [LARGE SCALE GENOMIC DNA]</scope>
    <source>
        <strain evidence="2">WM001</strain>
    </source>
</reference>
<dbReference type="InterPro" id="IPR001611">
    <property type="entry name" value="Leu-rich_rpt"/>
</dbReference>
<dbReference type="Pfam" id="PF13516">
    <property type="entry name" value="LRR_6"/>
    <property type="match status" value="4"/>
</dbReference>
<dbReference type="SMART" id="SM00368">
    <property type="entry name" value="LRR_RI"/>
    <property type="match status" value="10"/>
</dbReference>
<dbReference type="Gene3D" id="3.80.10.10">
    <property type="entry name" value="Ribonuclease Inhibitor"/>
    <property type="match status" value="4"/>
</dbReference>